<dbReference type="PANTHER" id="PTHR46193:SF18">
    <property type="entry name" value="HEXITOL PHOSPHATASE B"/>
    <property type="match status" value="1"/>
</dbReference>
<dbReference type="GO" id="GO:0003824">
    <property type="term" value="F:catalytic activity"/>
    <property type="evidence" value="ECO:0007669"/>
    <property type="project" value="UniProtKB-ARBA"/>
</dbReference>
<dbReference type="PRINTS" id="PR00413">
    <property type="entry name" value="HADHALOGNASE"/>
</dbReference>
<gene>
    <name evidence="6" type="ORF">HWN40_11515</name>
</gene>
<proteinExistence type="inferred from homology"/>
<dbReference type="SFLD" id="SFLDG01135">
    <property type="entry name" value="C1.5.6:_HAD__Beta-PGM__Phospha"/>
    <property type="match status" value="1"/>
</dbReference>
<dbReference type="Pfam" id="PF00702">
    <property type="entry name" value="Hydrolase"/>
    <property type="match status" value="1"/>
</dbReference>
<dbReference type="InterPro" id="IPR036412">
    <property type="entry name" value="HAD-like_sf"/>
</dbReference>
<evidence type="ECO:0000256" key="3">
    <source>
        <dbReference type="ARBA" id="ARBA00022723"/>
    </source>
</evidence>
<comment type="cofactor">
    <cofactor evidence="1">
        <name>Mg(2+)</name>
        <dbReference type="ChEBI" id="CHEBI:18420"/>
    </cofactor>
</comment>
<dbReference type="KEGG" id="mzi:HWN40_11515"/>
<dbReference type="SFLD" id="SFLDS00003">
    <property type="entry name" value="Haloacid_Dehalogenase"/>
    <property type="match status" value="1"/>
</dbReference>
<evidence type="ECO:0000256" key="1">
    <source>
        <dbReference type="ARBA" id="ARBA00001946"/>
    </source>
</evidence>
<dbReference type="OrthoDB" id="31229at2157"/>
<evidence type="ECO:0000313" key="6">
    <source>
        <dbReference type="EMBL" id="QLC50814.1"/>
    </source>
</evidence>
<keyword evidence="5" id="KW-0119">Carbohydrate metabolism</keyword>
<dbReference type="CDD" id="cd07505">
    <property type="entry name" value="HAD_BPGM-like"/>
    <property type="match status" value="1"/>
</dbReference>
<evidence type="ECO:0000256" key="2">
    <source>
        <dbReference type="ARBA" id="ARBA00007958"/>
    </source>
</evidence>
<comment type="similarity">
    <text evidence="2">Belongs to the HAD-like hydrolase superfamily.</text>
</comment>
<dbReference type="SFLD" id="SFLDG01129">
    <property type="entry name" value="C1.5:_HAD__Beta-PGM__Phosphata"/>
    <property type="match status" value="1"/>
</dbReference>
<dbReference type="EMBL" id="CP058215">
    <property type="protein sequence ID" value="QLC50814.1"/>
    <property type="molecule type" value="Genomic_DNA"/>
</dbReference>
<dbReference type="InterPro" id="IPR006439">
    <property type="entry name" value="HAD-SF_hydro_IA"/>
</dbReference>
<dbReference type="GO" id="GO:0046872">
    <property type="term" value="F:metal ion binding"/>
    <property type="evidence" value="ECO:0007669"/>
    <property type="project" value="UniProtKB-KW"/>
</dbReference>
<reference evidence="6 7" key="1">
    <citation type="submission" date="2020-06" db="EMBL/GenBank/DDBJ databases">
        <title>Methanolobus halotolerans sp. nov., isolated from a saline lake Tus in Siberia.</title>
        <authorList>
            <person name="Shen Y."/>
            <person name="Chen S.-C."/>
            <person name="Lai M.-C."/>
            <person name="Huang H.-H."/>
            <person name="Chiu H.-H."/>
            <person name="Tang S.-L."/>
            <person name="Rogozin D.Y."/>
            <person name="Degermendzhy A.G."/>
        </authorList>
    </citation>
    <scope>NUCLEOTIDE SEQUENCE [LARGE SCALE GENOMIC DNA]</scope>
    <source>
        <strain evidence="6 7">DSM 21339</strain>
    </source>
</reference>
<dbReference type="InterPro" id="IPR051600">
    <property type="entry name" value="Beta-PGM-like"/>
</dbReference>
<evidence type="ECO:0000256" key="5">
    <source>
        <dbReference type="ARBA" id="ARBA00023277"/>
    </source>
</evidence>
<dbReference type="GeneID" id="55822312"/>
<dbReference type="SUPFAM" id="SSF56784">
    <property type="entry name" value="HAD-like"/>
    <property type="match status" value="1"/>
</dbReference>
<dbReference type="RefSeq" id="WP_176965869.1">
    <property type="nucleotide sequence ID" value="NZ_CP058215.1"/>
</dbReference>
<organism evidence="6 7">
    <name type="scientific">Methanolobus zinderi</name>
    <dbReference type="NCBI Taxonomy" id="536044"/>
    <lineage>
        <taxon>Archaea</taxon>
        <taxon>Methanobacteriati</taxon>
        <taxon>Methanobacteriota</taxon>
        <taxon>Stenosarchaea group</taxon>
        <taxon>Methanomicrobia</taxon>
        <taxon>Methanosarcinales</taxon>
        <taxon>Methanosarcinaceae</taxon>
        <taxon>Methanolobus</taxon>
    </lineage>
</organism>
<protein>
    <submittedName>
        <fullName evidence="6">HAD family phosphatase</fullName>
    </submittedName>
</protein>
<sequence>MLSSLIFDMDGVLLDSMPHHADAWIRVFDEWDVRITRDDVYEIEGANHLQGLQWLFNRAGKNISAEDYDVILDRKVEIFSGLGRVEPFDGIGDCLSKLKSSFRLALVTGSERVTVERLVSEFFPDMFDVVVCGDDVQQGKPFPDPYLKAVEMLGVEKGECLVVENAPMGVEAAKSAGLYCVGVPTYVSPEKLSRADIVLRDHLSLPEYLMEMLTN</sequence>
<dbReference type="InterPro" id="IPR023214">
    <property type="entry name" value="HAD_sf"/>
</dbReference>
<dbReference type="AlphaFoldDB" id="A0A7D5EGF1"/>
<dbReference type="Gene3D" id="1.10.150.240">
    <property type="entry name" value="Putative phosphatase, domain 2"/>
    <property type="match status" value="1"/>
</dbReference>
<keyword evidence="4" id="KW-0460">Magnesium</keyword>
<dbReference type="InterPro" id="IPR023198">
    <property type="entry name" value="PGP-like_dom2"/>
</dbReference>
<dbReference type="Proteomes" id="UP000509594">
    <property type="component" value="Chromosome"/>
</dbReference>
<dbReference type="NCBIfam" id="TIGR01509">
    <property type="entry name" value="HAD-SF-IA-v3"/>
    <property type="match status" value="1"/>
</dbReference>
<dbReference type="Gene3D" id="3.40.50.1000">
    <property type="entry name" value="HAD superfamily/HAD-like"/>
    <property type="match status" value="1"/>
</dbReference>
<evidence type="ECO:0000256" key="4">
    <source>
        <dbReference type="ARBA" id="ARBA00022842"/>
    </source>
</evidence>
<evidence type="ECO:0000313" key="7">
    <source>
        <dbReference type="Proteomes" id="UP000509594"/>
    </source>
</evidence>
<dbReference type="PANTHER" id="PTHR46193">
    <property type="entry name" value="6-PHOSPHOGLUCONATE PHOSPHATASE"/>
    <property type="match status" value="1"/>
</dbReference>
<accession>A0A7D5EGF1</accession>
<keyword evidence="3" id="KW-0479">Metal-binding</keyword>
<name>A0A7D5EGF1_9EURY</name>
<keyword evidence="7" id="KW-1185">Reference proteome</keyword>